<dbReference type="STRING" id="1763535.LPB072_00240"/>
<dbReference type="KEGG" id="hyl:LPB072_00240"/>
<dbReference type="InterPro" id="IPR029069">
    <property type="entry name" value="HotDog_dom_sf"/>
</dbReference>
<evidence type="ECO:0000313" key="2">
    <source>
        <dbReference type="EMBL" id="OAD39359.1"/>
    </source>
</evidence>
<dbReference type="RefSeq" id="WP_066096784.1">
    <property type="nucleotide sequence ID" value="NZ_CP017476.1"/>
</dbReference>
<dbReference type="Proteomes" id="UP000185680">
    <property type="component" value="Chromosome"/>
</dbReference>
<name>A0A167GEY2_9BURK</name>
<evidence type="ECO:0000313" key="3">
    <source>
        <dbReference type="Proteomes" id="UP000185657"/>
    </source>
</evidence>
<sequence length="153" mass="16143">MTFKSPTPSNVSPEHLWQIEQRVLAMPMAKTLGLRYLELQAGQVVLEMPYADAFSFMPGALQATPVFAVADFAAVSAAATLLQPGWSTATSDTTLKLVAPAVGAALRARGRVISARKMQTVCAADVFAVGRDGEESLCATLLATAVHRAPPSQ</sequence>
<protein>
    <submittedName>
        <fullName evidence="1">Aromatic catabolism protein</fullName>
    </submittedName>
</protein>
<accession>A0A167GEY2</accession>
<dbReference type="EMBL" id="LVWD01000043">
    <property type="protein sequence ID" value="OAD39359.1"/>
    <property type="molecule type" value="Genomic_DNA"/>
</dbReference>
<evidence type="ECO:0000313" key="4">
    <source>
        <dbReference type="Proteomes" id="UP000185680"/>
    </source>
</evidence>
<evidence type="ECO:0000313" key="1">
    <source>
        <dbReference type="EMBL" id="AOW11520.1"/>
    </source>
</evidence>
<gene>
    <name evidence="1" type="ORF">LPB072_00240</name>
    <name evidence="2" type="ORF">LPB72_22515</name>
</gene>
<organism evidence="1 4">
    <name type="scientific">Hydrogenophaga crassostreae</name>
    <dbReference type="NCBI Taxonomy" id="1763535"/>
    <lineage>
        <taxon>Bacteria</taxon>
        <taxon>Pseudomonadati</taxon>
        <taxon>Pseudomonadota</taxon>
        <taxon>Betaproteobacteria</taxon>
        <taxon>Burkholderiales</taxon>
        <taxon>Comamonadaceae</taxon>
        <taxon>Hydrogenophaga</taxon>
    </lineage>
</organism>
<dbReference type="Gene3D" id="3.10.129.10">
    <property type="entry name" value="Hotdog Thioesterase"/>
    <property type="match status" value="1"/>
</dbReference>
<dbReference type="AlphaFoldDB" id="A0A167GEY2"/>
<dbReference type="Proteomes" id="UP000185657">
    <property type="component" value="Unassembled WGS sequence"/>
</dbReference>
<dbReference type="EMBL" id="CP017476">
    <property type="protein sequence ID" value="AOW11520.1"/>
    <property type="molecule type" value="Genomic_DNA"/>
</dbReference>
<proteinExistence type="predicted"/>
<keyword evidence="3" id="KW-1185">Reference proteome</keyword>
<reference evidence="2 3" key="1">
    <citation type="submission" date="2016-02" db="EMBL/GenBank/DDBJ databases">
        <title>Draft genome sequence of Hydrogenophaga sp. LPB0072.</title>
        <authorList>
            <person name="Shin S.-K."/>
            <person name="Yi H."/>
        </authorList>
    </citation>
    <scope>NUCLEOTIDE SEQUENCE [LARGE SCALE GENOMIC DNA]</scope>
    <source>
        <strain evidence="2 3">LPB0072</strain>
    </source>
</reference>
<dbReference type="OrthoDB" id="8525891at2"/>
<dbReference type="SUPFAM" id="SSF54637">
    <property type="entry name" value="Thioesterase/thiol ester dehydrase-isomerase"/>
    <property type="match status" value="1"/>
</dbReference>
<reference evidence="1 4" key="2">
    <citation type="submission" date="2016-10" db="EMBL/GenBank/DDBJ databases">
        <title>Hydorgenophaga sp. LPB0072 isolated from gastropod.</title>
        <authorList>
            <person name="Kim E."/>
            <person name="Yi H."/>
        </authorList>
    </citation>
    <scope>NUCLEOTIDE SEQUENCE [LARGE SCALE GENOMIC DNA]</scope>
    <source>
        <strain evidence="1 4">LPB0072</strain>
    </source>
</reference>